<evidence type="ECO:0008006" key="3">
    <source>
        <dbReference type="Google" id="ProtNLM"/>
    </source>
</evidence>
<dbReference type="SUPFAM" id="SSF52777">
    <property type="entry name" value="CoA-dependent acyltransferases"/>
    <property type="match status" value="2"/>
</dbReference>
<dbReference type="Gene3D" id="3.30.559.30">
    <property type="entry name" value="Nonribosomal peptide synthetase, condensation domain"/>
    <property type="match status" value="1"/>
</dbReference>
<protein>
    <recommendedName>
        <fullName evidence="3">Condensation domain-containing protein</fullName>
    </recommendedName>
</protein>
<sequence>MQPLPSQAAMLTLTAQHAGSRAMVIDAAWRTELPVDAGVLASAAADALAETEAAALGIVVDGEPRFVSAERAPVRVESFASERAYRAWRAAGTLPLDGGPLVRVTIVRVGGAHLVRVLAHHAVLDGYAVTRVFRRIVARLRAAQADGATLPVERLGDLTGLAAATAPARPPDTAFWSAATDGVGDPGREIAFVDRVAPPAAHPVQHRAQLTVPGIVDRREWPAEAVAVVAAYTARYLGAAEAHVGVTASLRRTALERATPVQWTAVVPTRLTVPRDATPAALAGEVRRWLTEAADRIAAGQRPENLITSVPAAWRTGRLYGPIVNVLPDVRTAGWSLDVAAWGPVADCLLSVYPEADADLVVDGVFHPALYDAAGAAAHVDAIAALLRAALAAPDRPLPAVVARPVDPDRIAVPGGWAVPERMRSALVAAGFAADAVEVRTGPPVTVVLRGVDPARLAGARAVLPPGVRVRRA</sequence>
<dbReference type="EMBL" id="JAGXOE010000008">
    <property type="protein sequence ID" value="MBS4100742.1"/>
    <property type="molecule type" value="Genomic_DNA"/>
</dbReference>
<comment type="caution">
    <text evidence="1">The sequence shown here is derived from an EMBL/GenBank/DDBJ whole genome shotgun (WGS) entry which is preliminary data.</text>
</comment>
<dbReference type="RefSeq" id="WP_212553187.1">
    <property type="nucleotide sequence ID" value="NZ_JAGXOE010000008.1"/>
</dbReference>
<evidence type="ECO:0000313" key="2">
    <source>
        <dbReference type="Proteomes" id="UP000676853"/>
    </source>
</evidence>
<accession>A0ABS5N8Y6</accession>
<organism evidence="1 2">
    <name type="scientific">Tsukamurella paurometabola</name>
    <name type="common">Corynebacterium paurometabolum</name>
    <dbReference type="NCBI Taxonomy" id="2061"/>
    <lineage>
        <taxon>Bacteria</taxon>
        <taxon>Bacillati</taxon>
        <taxon>Actinomycetota</taxon>
        <taxon>Actinomycetes</taxon>
        <taxon>Mycobacteriales</taxon>
        <taxon>Tsukamurellaceae</taxon>
        <taxon>Tsukamurella</taxon>
    </lineage>
</organism>
<evidence type="ECO:0000313" key="1">
    <source>
        <dbReference type="EMBL" id="MBS4100742.1"/>
    </source>
</evidence>
<dbReference type="InterPro" id="IPR023213">
    <property type="entry name" value="CAT-like_dom_sf"/>
</dbReference>
<dbReference type="Gene3D" id="3.30.559.10">
    <property type="entry name" value="Chloramphenicol acetyltransferase-like domain"/>
    <property type="match status" value="1"/>
</dbReference>
<name>A0ABS5N8Y6_TSUPA</name>
<dbReference type="Proteomes" id="UP000676853">
    <property type="component" value="Unassembled WGS sequence"/>
</dbReference>
<keyword evidence="2" id="KW-1185">Reference proteome</keyword>
<gene>
    <name evidence="1" type="ORF">KFZ73_05770</name>
</gene>
<proteinExistence type="predicted"/>
<reference evidence="1 2" key="1">
    <citation type="submission" date="2021-04" db="EMBL/GenBank/DDBJ databases">
        <title>Whole genome sequence analysis of a thiophenic sulfur metabolizing bacteria.</title>
        <authorList>
            <person name="Akhtar N."/>
            <person name="Akram J."/>
            <person name="Aslam A."/>
        </authorList>
    </citation>
    <scope>NUCLEOTIDE SEQUENCE [LARGE SCALE GENOMIC DNA]</scope>
    <source>
        <strain evidence="1 2">3OW</strain>
    </source>
</reference>